<feature type="region of interest" description="Disordered" evidence="1">
    <location>
        <begin position="1"/>
        <end position="118"/>
    </location>
</feature>
<sequence length="161" mass="16583">PPPRSSRSVHSAPPPSAAPPPPRFAPPPFWGPRPLGPLPGGERRACGAARRHVGEGTGRPQASPAPGPPGLVSRAALLRFLVTEAPGQGNRHEGAPRPAAPAGPSAPRPAPSDPPRLKKIFLWPGGLLSAGVDPNATPQKRLPSATRFLTSQDSAHRVCGL</sequence>
<feature type="compositionally biased region" description="Pro residues" evidence="1">
    <location>
        <begin position="98"/>
        <end position="114"/>
    </location>
</feature>
<feature type="compositionally biased region" description="Pro residues" evidence="1">
    <location>
        <begin position="12"/>
        <end position="37"/>
    </location>
</feature>
<proteinExistence type="predicted"/>
<evidence type="ECO:0000313" key="2">
    <source>
        <dbReference type="Ensembl" id="ENSMPUP00000015316.1"/>
    </source>
</evidence>
<dbReference type="InParanoid" id="M3YVF6"/>
<dbReference type="Ensembl" id="ENSMPUT00000015555.1">
    <property type="protein sequence ID" value="ENSMPUP00000015316.1"/>
    <property type="gene ID" value="ENSMPUG00000015426.1"/>
</dbReference>
<reference evidence="2" key="1">
    <citation type="submission" date="2024-06" db="UniProtKB">
        <authorList>
            <consortium name="Ensembl"/>
        </authorList>
    </citation>
    <scope>IDENTIFICATION</scope>
</reference>
<dbReference type="EMBL" id="AEYP01058730">
    <property type="status" value="NOT_ANNOTATED_CDS"/>
    <property type="molecule type" value="Genomic_DNA"/>
</dbReference>
<evidence type="ECO:0000256" key="1">
    <source>
        <dbReference type="SAM" id="MobiDB-lite"/>
    </source>
</evidence>
<protein>
    <submittedName>
        <fullName evidence="2">Uncharacterized protein</fullName>
    </submittedName>
</protein>
<feature type="compositionally biased region" description="Low complexity" evidence="1">
    <location>
        <begin position="1"/>
        <end position="11"/>
    </location>
</feature>
<accession>M3YVF6</accession>
<dbReference type="HOGENOM" id="CLU_1647645_0_0_1"/>
<name>M3YVF6_MUSPF</name>
<organism evidence="2">
    <name type="scientific">Mustela putorius furo</name>
    <name type="common">European domestic ferret</name>
    <name type="synonym">Mustela furo</name>
    <dbReference type="NCBI Taxonomy" id="9669"/>
    <lineage>
        <taxon>Eukaryota</taxon>
        <taxon>Metazoa</taxon>
        <taxon>Chordata</taxon>
        <taxon>Craniata</taxon>
        <taxon>Vertebrata</taxon>
        <taxon>Euteleostomi</taxon>
        <taxon>Mammalia</taxon>
        <taxon>Eutheria</taxon>
        <taxon>Laurasiatheria</taxon>
        <taxon>Carnivora</taxon>
        <taxon>Caniformia</taxon>
        <taxon>Musteloidea</taxon>
        <taxon>Mustelidae</taxon>
        <taxon>Mustelinae</taxon>
        <taxon>Mustela</taxon>
    </lineage>
</organism>
<dbReference type="AlphaFoldDB" id="M3YVF6"/>